<evidence type="ECO:0000313" key="2">
    <source>
        <dbReference type="EMBL" id="VDM46586.1"/>
    </source>
</evidence>
<feature type="compositionally biased region" description="Polar residues" evidence="1">
    <location>
        <begin position="280"/>
        <end position="297"/>
    </location>
</feature>
<dbReference type="WBParaSite" id="TCNE_0001526601-mRNA-1">
    <property type="protein sequence ID" value="TCNE_0001526601-mRNA-1"/>
    <property type="gene ID" value="TCNE_0001526601"/>
</dbReference>
<evidence type="ECO:0000313" key="4">
    <source>
        <dbReference type="WBParaSite" id="TCNE_0001526601-mRNA-1"/>
    </source>
</evidence>
<keyword evidence="3" id="KW-1185">Reference proteome</keyword>
<dbReference type="AlphaFoldDB" id="A0A183V3E5"/>
<sequence length="531" mass="58789">MSHTRPAMATPPAFSPYTVEKLKMIVVNGFDTADDASSIRPSSALLNSNILTKVDGNTSGQMFIHAVPRRVSSKNFGHLTHSSSLEQQNDRRIHGKAEAAKKSVSENMSISKSEKDRIEIVKTTPFTVLSNGVVKTGSADQANGYLNEAGVSVNKTTDDFGNENLFIRSHEANKNDVSVESDLTKASGNFKGKVDRELRSSSDLKSTAVPVNLASDNLLEGKEDGTANLAAEQQNQEGDTKERSGEVKNAYKSYAQEESNGSSDDMKEVLNEAKEEDSEASLSDQHGTSIDMSQTRQQIDSNNAELKSGNYDKNGMIVPNEILIKSFTTVNISLPFERDCRHNRITGAIECIERTRNSPCSLTTQQLQCPNENIANITNNIDACRKFKIIEGKIYDLVDFPCRQVIFPIVGIIYKNQRSSVPEMITNKQQEDFNSMNLNTSSDRLEWKAEDAAKKVLPNRTIAVELKSKVVANENSKKDAGKPFHMDCGMERDDFSVKCRDWALAGYCMTNNATRFLWCRKTCLCVGPPHK</sequence>
<dbReference type="Proteomes" id="UP000050794">
    <property type="component" value="Unassembled WGS sequence"/>
</dbReference>
<proteinExistence type="predicted"/>
<protein>
    <submittedName>
        <fullName evidence="4">SET domain-containing protein</fullName>
    </submittedName>
</protein>
<evidence type="ECO:0000313" key="3">
    <source>
        <dbReference type="Proteomes" id="UP000050794"/>
    </source>
</evidence>
<reference evidence="4" key="1">
    <citation type="submission" date="2016-06" db="UniProtKB">
        <authorList>
            <consortium name="WormBaseParasite"/>
        </authorList>
    </citation>
    <scope>IDENTIFICATION</scope>
</reference>
<accession>A0A183V3E5</accession>
<organism evidence="3 4">
    <name type="scientific">Toxocara canis</name>
    <name type="common">Canine roundworm</name>
    <dbReference type="NCBI Taxonomy" id="6265"/>
    <lineage>
        <taxon>Eukaryota</taxon>
        <taxon>Metazoa</taxon>
        <taxon>Ecdysozoa</taxon>
        <taxon>Nematoda</taxon>
        <taxon>Chromadorea</taxon>
        <taxon>Rhabditida</taxon>
        <taxon>Spirurina</taxon>
        <taxon>Ascaridomorpha</taxon>
        <taxon>Ascaridoidea</taxon>
        <taxon>Toxocaridae</taxon>
        <taxon>Toxocara</taxon>
    </lineage>
</organism>
<evidence type="ECO:0000256" key="1">
    <source>
        <dbReference type="SAM" id="MobiDB-lite"/>
    </source>
</evidence>
<reference evidence="2 3" key="2">
    <citation type="submission" date="2018-11" db="EMBL/GenBank/DDBJ databases">
        <authorList>
            <consortium name="Pathogen Informatics"/>
        </authorList>
    </citation>
    <scope>NUCLEOTIDE SEQUENCE [LARGE SCALE GENOMIC DNA]</scope>
</reference>
<dbReference type="EMBL" id="UYWY01022741">
    <property type="protein sequence ID" value="VDM46586.1"/>
    <property type="molecule type" value="Genomic_DNA"/>
</dbReference>
<feature type="region of interest" description="Disordered" evidence="1">
    <location>
        <begin position="271"/>
        <end position="297"/>
    </location>
</feature>
<gene>
    <name evidence="2" type="ORF">TCNE_LOCUS15265</name>
</gene>
<name>A0A183V3E5_TOXCA</name>